<dbReference type="OrthoDB" id="4738875at2759"/>
<dbReference type="CDD" id="cd04301">
    <property type="entry name" value="NAT_SF"/>
    <property type="match status" value="1"/>
</dbReference>
<dbReference type="STRING" id="1149755.A0A2J6SBL5"/>
<evidence type="ECO:0000259" key="1">
    <source>
        <dbReference type="PROSITE" id="PS51186"/>
    </source>
</evidence>
<dbReference type="Proteomes" id="UP000235786">
    <property type="component" value="Unassembled WGS sequence"/>
</dbReference>
<dbReference type="InterPro" id="IPR016181">
    <property type="entry name" value="Acyl_CoA_acyltransferase"/>
</dbReference>
<protein>
    <submittedName>
        <fullName evidence="2">Acyl-CoA N-acyltransferase</fullName>
    </submittedName>
</protein>
<dbReference type="Gene3D" id="3.40.630.30">
    <property type="match status" value="1"/>
</dbReference>
<organism evidence="2 3">
    <name type="scientific">Hyaloscypha variabilis (strain UAMH 11265 / GT02V1 / F)</name>
    <name type="common">Meliniomyces variabilis</name>
    <dbReference type="NCBI Taxonomy" id="1149755"/>
    <lineage>
        <taxon>Eukaryota</taxon>
        <taxon>Fungi</taxon>
        <taxon>Dikarya</taxon>
        <taxon>Ascomycota</taxon>
        <taxon>Pezizomycotina</taxon>
        <taxon>Leotiomycetes</taxon>
        <taxon>Helotiales</taxon>
        <taxon>Hyaloscyphaceae</taxon>
        <taxon>Hyaloscypha</taxon>
        <taxon>Hyaloscypha variabilis</taxon>
    </lineage>
</organism>
<dbReference type="AlphaFoldDB" id="A0A2J6SBL5"/>
<dbReference type="PANTHER" id="PTHR42791">
    <property type="entry name" value="GNAT FAMILY ACETYLTRANSFERASE"/>
    <property type="match status" value="1"/>
</dbReference>
<dbReference type="Pfam" id="PF13508">
    <property type="entry name" value="Acetyltransf_7"/>
    <property type="match status" value="1"/>
</dbReference>
<dbReference type="PANTHER" id="PTHR42791:SF2">
    <property type="entry name" value="N-ACETYLTRANSFERASE DOMAIN-CONTAINING PROTEIN"/>
    <property type="match status" value="1"/>
</dbReference>
<accession>A0A2J6SBL5</accession>
<sequence length="229" mass="26078">MSMITIRPIKATDLDDIVNIAITAFPFDEQWVYRYPYKKQFPEDHLKFTHLYYAEYLNTTFAGQNTIMVAEAPDLDDPTRLKVIAMSIWDNPGNAPPNPDLPAVAPPSNHPERRDCNPARLIAYSASTMGTRKALFVGKFGQRQLSLRQMATLPDYWRRGAASTLLEWGMERARREGVAVPMFAGNMGKKLYEKFGFKELGIAHVQVEGEEEELFMSAMAWDPKEDELL</sequence>
<feature type="domain" description="N-acetyltransferase" evidence="1">
    <location>
        <begin position="4"/>
        <end position="221"/>
    </location>
</feature>
<proteinExistence type="predicted"/>
<name>A0A2J6SBL5_HYAVF</name>
<dbReference type="GO" id="GO:0016747">
    <property type="term" value="F:acyltransferase activity, transferring groups other than amino-acyl groups"/>
    <property type="evidence" value="ECO:0007669"/>
    <property type="project" value="InterPro"/>
</dbReference>
<evidence type="ECO:0000313" key="3">
    <source>
        <dbReference type="Proteomes" id="UP000235786"/>
    </source>
</evidence>
<dbReference type="InterPro" id="IPR000182">
    <property type="entry name" value="GNAT_dom"/>
</dbReference>
<reference evidence="2 3" key="1">
    <citation type="submission" date="2016-04" db="EMBL/GenBank/DDBJ databases">
        <title>A degradative enzymes factory behind the ericoid mycorrhizal symbiosis.</title>
        <authorList>
            <consortium name="DOE Joint Genome Institute"/>
            <person name="Martino E."/>
            <person name="Morin E."/>
            <person name="Grelet G."/>
            <person name="Kuo A."/>
            <person name="Kohler A."/>
            <person name="Daghino S."/>
            <person name="Barry K."/>
            <person name="Choi C."/>
            <person name="Cichocki N."/>
            <person name="Clum A."/>
            <person name="Copeland A."/>
            <person name="Hainaut M."/>
            <person name="Haridas S."/>
            <person name="Labutti K."/>
            <person name="Lindquist E."/>
            <person name="Lipzen A."/>
            <person name="Khouja H.-R."/>
            <person name="Murat C."/>
            <person name="Ohm R."/>
            <person name="Olson A."/>
            <person name="Spatafora J."/>
            <person name="Veneault-Fourrey C."/>
            <person name="Henrissat B."/>
            <person name="Grigoriev I."/>
            <person name="Martin F."/>
            <person name="Perotto S."/>
        </authorList>
    </citation>
    <scope>NUCLEOTIDE SEQUENCE [LARGE SCALE GENOMIC DNA]</scope>
    <source>
        <strain evidence="2 3">F</strain>
    </source>
</reference>
<dbReference type="PROSITE" id="PS51186">
    <property type="entry name" value="GNAT"/>
    <property type="match status" value="1"/>
</dbReference>
<keyword evidence="3" id="KW-1185">Reference proteome</keyword>
<dbReference type="InterPro" id="IPR052523">
    <property type="entry name" value="Trichothecene_AcTrans"/>
</dbReference>
<keyword evidence="2" id="KW-0012">Acyltransferase</keyword>
<keyword evidence="2" id="KW-0808">Transferase</keyword>
<dbReference type="EMBL" id="KZ613937">
    <property type="protein sequence ID" value="PMD48145.1"/>
    <property type="molecule type" value="Genomic_DNA"/>
</dbReference>
<evidence type="ECO:0000313" key="2">
    <source>
        <dbReference type="EMBL" id="PMD48145.1"/>
    </source>
</evidence>
<gene>
    <name evidence="2" type="ORF">L207DRAFT_505200</name>
</gene>
<dbReference type="SUPFAM" id="SSF55729">
    <property type="entry name" value="Acyl-CoA N-acyltransferases (Nat)"/>
    <property type="match status" value="1"/>
</dbReference>